<dbReference type="PROSITE" id="PS50011">
    <property type="entry name" value="PROTEIN_KINASE_DOM"/>
    <property type="match status" value="1"/>
</dbReference>
<keyword evidence="10" id="KW-0472">Membrane</keyword>
<evidence type="ECO:0000256" key="11">
    <source>
        <dbReference type="ARBA" id="ARBA00023180"/>
    </source>
</evidence>
<dbReference type="Gene3D" id="2.60.120.430">
    <property type="entry name" value="Galactose-binding lectin"/>
    <property type="match status" value="2"/>
</dbReference>
<dbReference type="FunFam" id="2.60.120.430:FF:000007">
    <property type="entry name" value="FERONIA receptor-like kinase"/>
    <property type="match status" value="1"/>
</dbReference>
<dbReference type="Pfam" id="PF07714">
    <property type="entry name" value="PK_Tyr_Ser-Thr"/>
    <property type="match status" value="1"/>
</dbReference>
<dbReference type="FunFam" id="1.10.510.10:FF:000252">
    <property type="entry name" value="Receptor-like protein kinase FERONIA"/>
    <property type="match status" value="1"/>
</dbReference>
<evidence type="ECO:0000256" key="4">
    <source>
        <dbReference type="ARBA" id="ARBA00022692"/>
    </source>
</evidence>
<dbReference type="GO" id="GO:0004714">
    <property type="term" value="F:transmembrane receptor protein tyrosine kinase activity"/>
    <property type="evidence" value="ECO:0007669"/>
    <property type="project" value="InterPro"/>
</dbReference>
<keyword evidence="4" id="KW-0812">Transmembrane</keyword>
<evidence type="ECO:0000256" key="1">
    <source>
        <dbReference type="ARBA" id="ARBA00004479"/>
    </source>
</evidence>
<evidence type="ECO:0000259" key="12">
    <source>
        <dbReference type="PROSITE" id="PS50011"/>
    </source>
</evidence>
<evidence type="ECO:0000313" key="13">
    <source>
        <dbReference type="EMBL" id="OMO97461.1"/>
    </source>
</evidence>
<dbReference type="EMBL" id="AWWV01007218">
    <property type="protein sequence ID" value="OMO97461.1"/>
    <property type="molecule type" value="Genomic_DNA"/>
</dbReference>
<keyword evidence="7" id="KW-0418">Kinase</keyword>
<dbReference type="OrthoDB" id="4062651at2759"/>
<dbReference type="GO" id="GO:0016020">
    <property type="term" value="C:membrane"/>
    <property type="evidence" value="ECO:0007669"/>
    <property type="project" value="UniProtKB-SubCell"/>
</dbReference>
<dbReference type="Pfam" id="PF12819">
    <property type="entry name" value="Malectin_like"/>
    <property type="match status" value="1"/>
</dbReference>
<keyword evidence="9" id="KW-1133">Transmembrane helix</keyword>
<dbReference type="PROSITE" id="PS00108">
    <property type="entry name" value="PROTEIN_KINASE_ST"/>
    <property type="match status" value="1"/>
</dbReference>
<evidence type="ECO:0000256" key="5">
    <source>
        <dbReference type="ARBA" id="ARBA00022729"/>
    </source>
</evidence>
<evidence type="ECO:0000256" key="7">
    <source>
        <dbReference type="ARBA" id="ARBA00022777"/>
    </source>
</evidence>
<dbReference type="PANTHER" id="PTHR34590">
    <property type="entry name" value="OS03G0124300 PROTEIN-RELATED"/>
    <property type="match status" value="1"/>
</dbReference>
<keyword evidence="2" id="KW-0723">Serine/threonine-protein kinase</keyword>
<organism evidence="13 14">
    <name type="scientific">Corchorus capsularis</name>
    <name type="common">Jute</name>
    <dbReference type="NCBI Taxonomy" id="210143"/>
    <lineage>
        <taxon>Eukaryota</taxon>
        <taxon>Viridiplantae</taxon>
        <taxon>Streptophyta</taxon>
        <taxon>Embryophyta</taxon>
        <taxon>Tracheophyta</taxon>
        <taxon>Spermatophyta</taxon>
        <taxon>Magnoliopsida</taxon>
        <taxon>eudicotyledons</taxon>
        <taxon>Gunneridae</taxon>
        <taxon>Pentapetalae</taxon>
        <taxon>rosids</taxon>
        <taxon>malvids</taxon>
        <taxon>Malvales</taxon>
        <taxon>Malvaceae</taxon>
        <taxon>Grewioideae</taxon>
        <taxon>Apeibeae</taxon>
        <taxon>Corchorus</taxon>
    </lineage>
</organism>
<evidence type="ECO:0000256" key="9">
    <source>
        <dbReference type="ARBA" id="ARBA00022989"/>
    </source>
</evidence>
<dbReference type="AlphaFoldDB" id="A0A1R3JRU4"/>
<dbReference type="FunFam" id="3.30.200.20:FF:000039">
    <property type="entry name" value="receptor-like protein kinase FERONIA"/>
    <property type="match status" value="1"/>
</dbReference>
<evidence type="ECO:0000313" key="14">
    <source>
        <dbReference type="Proteomes" id="UP000188268"/>
    </source>
</evidence>
<keyword evidence="5" id="KW-0732">Signal</keyword>
<sequence length="814" mass="89989">MFTTAKDIFLNCGSSSNSIGLDGHDWTGDSGNTPFLSGQYSNGSSVVLSSLPTSIDPIPFMTARIFQSSFTYSFRVSPGQKFIRLHFYPGNYHQFQRSKAFFTVTSGPFTLLSNFSPSYSVDSLGLQTLVKEFCLNIEGNHQVLNITFSPSSTPLGAYAFINGIEIVSMPTNLYFTGSNDRRIHGSALGNRFPVENSTALEMIHRLNIGGGSISPENDSGSLYREWFDDKDYFRGPGHGLVNAISIRIKYLKVAPYIAPAKVYQTSRSAIKSKSLAWNFTVDSGFIYLLRLHLCDIQQEATKRGRRKFLIRIGDGKGKNIEEDVISWSGGRGIPVYRDYVVKVVQNEGNFGKTDLVISLGNNSNLKSLNSNPILNGLEVFKLNDSQGNLAGLNPVLKTARIPSPGDRSEVVEFTIGGAAVLLILLSGNGGFGRVYKGYIDGVDTPIAIKALKPTSTQGSNEFEAEIKMLSDLRHLHLVSLIGYCDEGIKIIVYDYMPKGTLRDHLYSKENPPLSWKQRLEICIGVAKGLNYLHAENPKIIHRDIKPSNILLDENWVAKVSDFGLSRLGPTSLSRSHVTTRVKGTFGYLDPDYFETSHLSVKSDVYSFGVVLFEVLCGRQAVDLSLDDEQQSLAEWVQQRIKAGKLNRIIDPNLKGEIAPECLKVYASIALKCLNCDKHKRPTISSVLKRLERALDLQNHCTDSVSDCESLSSNDMEIVSRPCNNNSKAVHSCPTFWNKTVSHKELLRILSDKAGLKWSKRPPALSLCGLQALYCSVPAYGALSRDGHMSNSSDYGTPGRVMVPILFDDDDTFKL</sequence>
<evidence type="ECO:0000256" key="2">
    <source>
        <dbReference type="ARBA" id="ARBA00022527"/>
    </source>
</evidence>
<dbReference type="STRING" id="210143.A0A1R3JRU4"/>
<evidence type="ECO:0000256" key="3">
    <source>
        <dbReference type="ARBA" id="ARBA00022679"/>
    </source>
</evidence>
<dbReference type="FunFam" id="2.60.120.430:FF:000003">
    <property type="entry name" value="FERONIA receptor-like kinase"/>
    <property type="match status" value="1"/>
</dbReference>
<comment type="caution">
    <text evidence="13">The sequence shown here is derived from an EMBL/GenBank/DDBJ whole genome shotgun (WGS) entry which is preliminary data.</text>
</comment>
<reference evidence="13 14" key="1">
    <citation type="submission" date="2013-09" db="EMBL/GenBank/DDBJ databases">
        <title>Corchorus capsularis genome sequencing.</title>
        <authorList>
            <person name="Alam M."/>
            <person name="Haque M.S."/>
            <person name="Islam M.S."/>
            <person name="Emdad E.M."/>
            <person name="Islam M.M."/>
            <person name="Ahmed B."/>
            <person name="Halim A."/>
            <person name="Hossen Q.M.M."/>
            <person name="Hossain M.Z."/>
            <person name="Ahmed R."/>
            <person name="Khan M.M."/>
            <person name="Islam R."/>
            <person name="Rashid M.M."/>
            <person name="Khan S.A."/>
            <person name="Rahman M.S."/>
            <person name="Alam M."/>
        </authorList>
    </citation>
    <scope>NUCLEOTIDE SEQUENCE [LARGE SCALE GENOMIC DNA]</scope>
    <source>
        <strain evidence="14">cv. CVL-1</strain>
        <tissue evidence="13">Whole seedling</tissue>
    </source>
</reference>
<comment type="subcellular location">
    <subcellularLocation>
        <location evidence="1">Membrane</location>
        <topology evidence="1">Single-pass type I membrane protein</topology>
    </subcellularLocation>
</comment>
<keyword evidence="14" id="KW-1185">Reference proteome</keyword>
<proteinExistence type="predicted"/>
<dbReference type="InterPro" id="IPR000719">
    <property type="entry name" value="Prot_kinase_dom"/>
</dbReference>
<dbReference type="CDD" id="cd14066">
    <property type="entry name" value="STKc_IRAK"/>
    <property type="match status" value="1"/>
</dbReference>
<dbReference type="GO" id="GO:0005524">
    <property type="term" value="F:ATP binding"/>
    <property type="evidence" value="ECO:0007669"/>
    <property type="project" value="UniProtKB-KW"/>
</dbReference>
<keyword evidence="11" id="KW-0325">Glycoprotein</keyword>
<evidence type="ECO:0000256" key="10">
    <source>
        <dbReference type="ARBA" id="ARBA00023136"/>
    </source>
</evidence>
<dbReference type="GO" id="GO:0010038">
    <property type="term" value="P:response to metal ion"/>
    <property type="evidence" value="ECO:0007669"/>
    <property type="project" value="UniProtKB-ARBA"/>
</dbReference>
<dbReference type="Gene3D" id="3.30.200.20">
    <property type="entry name" value="Phosphorylase Kinase, domain 1"/>
    <property type="match status" value="1"/>
</dbReference>
<name>A0A1R3JRU4_COCAP</name>
<dbReference type="InterPro" id="IPR001245">
    <property type="entry name" value="Ser-Thr/Tyr_kinase_cat_dom"/>
</dbReference>
<dbReference type="OMA" id="IKIIVYD"/>
<dbReference type="PANTHER" id="PTHR34590:SF5">
    <property type="entry name" value="OS04G0586500 PROTEIN"/>
    <property type="match status" value="1"/>
</dbReference>
<dbReference type="InterPro" id="IPR045272">
    <property type="entry name" value="ANXUR1/2-like"/>
</dbReference>
<keyword evidence="3" id="KW-0808">Transferase</keyword>
<dbReference type="Gene3D" id="1.10.510.10">
    <property type="entry name" value="Transferase(Phosphotransferase) domain 1"/>
    <property type="match status" value="1"/>
</dbReference>
<keyword evidence="8" id="KW-0067">ATP-binding</keyword>
<dbReference type="InterPro" id="IPR008271">
    <property type="entry name" value="Ser/Thr_kinase_AS"/>
</dbReference>
<dbReference type="Gramene" id="OMO97461">
    <property type="protein sequence ID" value="OMO97461"/>
    <property type="gene ID" value="CCACVL1_04558"/>
</dbReference>
<dbReference type="GO" id="GO:0004674">
    <property type="term" value="F:protein serine/threonine kinase activity"/>
    <property type="evidence" value="ECO:0007669"/>
    <property type="project" value="UniProtKB-KW"/>
</dbReference>
<dbReference type="SMART" id="SM00220">
    <property type="entry name" value="S_TKc"/>
    <property type="match status" value="1"/>
</dbReference>
<accession>A0A1R3JRU4</accession>
<evidence type="ECO:0000256" key="6">
    <source>
        <dbReference type="ARBA" id="ARBA00022741"/>
    </source>
</evidence>
<gene>
    <name evidence="13" type="ORF">CCACVL1_04558</name>
</gene>
<feature type="domain" description="Protein kinase" evidence="12">
    <location>
        <begin position="420"/>
        <end position="694"/>
    </location>
</feature>
<dbReference type="InterPro" id="IPR024788">
    <property type="entry name" value="Malectin-like_Carb-bd_dom"/>
</dbReference>
<dbReference type="Proteomes" id="UP000188268">
    <property type="component" value="Unassembled WGS sequence"/>
</dbReference>
<dbReference type="InterPro" id="IPR011009">
    <property type="entry name" value="Kinase-like_dom_sf"/>
</dbReference>
<dbReference type="SUPFAM" id="SSF56112">
    <property type="entry name" value="Protein kinase-like (PK-like)"/>
    <property type="match status" value="1"/>
</dbReference>
<evidence type="ECO:0000256" key="8">
    <source>
        <dbReference type="ARBA" id="ARBA00022840"/>
    </source>
</evidence>
<keyword evidence="6" id="KW-0547">Nucleotide-binding</keyword>
<protein>
    <recommendedName>
        <fullName evidence="12">Protein kinase domain-containing protein</fullName>
    </recommendedName>
</protein>